<proteinExistence type="predicted"/>
<dbReference type="KEGG" id="eml:EMELA_v1c08030"/>
<evidence type="ECO:0000313" key="1">
    <source>
        <dbReference type="EMBL" id="ATZ18290.1"/>
    </source>
</evidence>
<protein>
    <recommendedName>
        <fullName evidence="3">Single-stranded DNA-binding protein</fullName>
    </recommendedName>
</protein>
<reference evidence="1 2" key="1">
    <citation type="submission" date="2017-11" db="EMBL/GenBank/DDBJ databases">
        <title>Genome sequence of Entomoplasma melaleucae M1 (ATCC 49191).</title>
        <authorList>
            <person name="Lo W.-S."/>
            <person name="Gasparich G.E."/>
            <person name="Kuo C.-H."/>
        </authorList>
    </citation>
    <scope>NUCLEOTIDE SEQUENCE [LARGE SCALE GENOMIC DNA]</scope>
    <source>
        <strain evidence="1 2">M1</strain>
    </source>
</reference>
<dbReference type="Proteomes" id="UP000231896">
    <property type="component" value="Chromosome"/>
</dbReference>
<dbReference type="AlphaFoldDB" id="A0A2K8NWS5"/>
<gene>
    <name evidence="1" type="ORF">EMELA_v1c08030</name>
</gene>
<evidence type="ECO:0000313" key="2">
    <source>
        <dbReference type="Proteomes" id="UP000231896"/>
    </source>
</evidence>
<name>A0A2K8NWS5_9MOLU</name>
<evidence type="ECO:0008006" key="3">
    <source>
        <dbReference type="Google" id="ProtNLM"/>
    </source>
</evidence>
<dbReference type="RefSeq" id="WP_028124384.1">
    <property type="nucleotide sequence ID" value="NZ_CP024964.1"/>
</dbReference>
<keyword evidence="2" id="KW-1185">Reference proteome</keyword>
<accession>A0A2K8NWS5</accession>
<sequence length="102" mass="11705">MEKKISKNETFAVIKIVGDIRDIDLKEDKNKELSLQLKIGFKGGTIFAYAKSEAMINEMLDLKVKDIIKVKGKFINIWYPTAKGNFAAIDNIEKWWKLGILE</sequence>
<dbReference type="EMBL" id="CP024964">
    <property type="protein sequence ID" value="ATZ18290.1"/>
    <property type="molecule type" value="Genomic_DNA"/>
</dbReference>
<organism evidence="1 2">
    <name type="scientific">Mesoplasma melaleucae</name>
    <dbReference type="NCBI Taxonomy" id="81459"/>
    <lineage>
        <taxon>Bacteria</taxon>
        <taxon>Bacillati</taxon>
        <taxon>Mycoplasmatota</taxon>
        <taxon>Mollicutes</taxon>
        <taxon>Entomoplasmatales</taxon>
        <taxon>Entomoplasmataceae</taxon>
        <taxon>Mesoplasma</taxon>
    </lineage>
</organism>